<proteinExistence type="predicted"/>
<dbReference type="EMBL" id="JBHSMR010000013">
    <property type="protein sequence ID" value="MFC5480066.1"/>
    <property type="molecule type" value="Genomic_DNA"/>
</dbReference>
<name>A0ABW0MT63_9BURK</name>
<evidence type="ECO:0000313" key="1">
    <source>
        <dbReference type="EMBL" id="MFC5480066.1"/>
    </source>
</evidence>
<sequence>MMITGGAPSGQYINVTVDGTPLDPERVGLPGNFDVLDTAPGAADATREDFFLTDQNWVTGIARVWAGFFVPNEASYRNRFQPGKQVRFKNGSTRTITSVVVSGDYLNVYVEGAVLDPLKSAFRANLWS</sequence>
<keyword evidence="2" id="KW-1185">Reference proteome</keyword>
<comment type="caution">
    <text evidence="1">The sequence shown here is derived from an EMBL/GenBank/DDBJ whole genome shotgun (WGS) entry which is preliminary data.</text>
</comment>
<dbReference type="Proteomes" id="UP001596101">
    <property type="component" value="Unassembled WGS sequence"/>
</dbReference>
<organism evidence="1 2">
    <name type="scientific">Massilia suwonensis</name>
    <dbReference type="NCBI Taxonomy" id="648895"/>
    <lineage>
        <taxon>Bacteria</taxon>
        <taxon>Pseudomonadati</taxon>
        <taxon>Pseudomonadota</taxon>
        <taxon>Betaproteobacteria</taxon>
        <taxon>Burkholderiales</taxon>
        <taxon>Oxalobacteraceae</taxon>
        <taxon>Telluria group</taxon>
        <taxon>Massilia</taxon>
    </lineage>
</organism>
<accession>A0ABW0MT63</accession>
<protein>
    <submittedName>
        <fullName evidence="1">Uncharacterized protein</fullName>
    </submittedName>
</protein>
<reference evidence="2" key="1">
    <citation type="journal article" date="2019" name="Int. J. Syst. Evol. Microbiol.">
        <title>The Global Catalogue of Microorganisms (GCM) 10K type strain sequencing project: providing services to taxonomists for standard genome sequencing and annotation.</title>
        <authorList>
            <consortium name="The Broad Institute Genomics Platform"/>
            <consortium name="The Broad Institute Genome Sequencing Center for Infectious Disease"/>
            <person name="Wu L."/>
            <person name="Ma J."/>
        </authorList>
    </citation>
    <scope>NUCLEOTIDE SEQUENCE [LARGE SCALE GENOMIC DNA]</scope>
    <source>
        <strain evidence="2">CCUG 43111</strain>
    </source>
</reference>
<dbReference type="RefSeq" id="WP_379758716.1">
    <property type="nucleotide sequence ID" value="NZ_JBHSMR010000013.1"/>
</dbReference>
<evidence type="ECO:0000313" key="2">
    <source>
        <dbReference type="Proteomes" id="UP001596101"/>
    </source>
</evidence>
<gene>
    <name evidence="1" type="ORF">ACFPQ5_17850</name>
</gene>